<evidence type="ECO:0000256" key="1">
    <source>
        <dbReference type="ARBA" id="ARBA00023125"/>
    </source>
</evidence>
<dbReference type="EMBL" id="BAAAFI010000046">
    <property type="protein sequence ID" value="GAA0880655.1"/>
    <property type="molecule type" value="Genomic_DNA"/>
</dbReference>
<proteinExistence type="predicted"/>
<protein>
    <submittedName>
        <fullName evidence="4">TetR/AcrR family transcriptional regulator</fullName>
    </submittedName>
</protein>
<dbReference type="InterPro" id="IPR009057">
    <property type="entry name" value="Homeodomain-like_sf"/>
</dbReference>
<gene>
    <name evidence="4" type="ORF">GCM10009119_36250</name>
</gene>
<name>A0ABP3YH20_9BACT</name>
<dbReference type="Pfam" id="PF00440">
    <property type="entry name" value="TetR_N"/>
    <property type="match status" value="1"/>
</dbReference>
<sequence>MEDIARQGGISKKTIYQEFADKKDLVKETIELILEADRKKLNEILESEDGVIEHLVNMSKTVRERLQNMNPVVVFEVQKYFPEAWKIFEDFKVEVIMEDLVSVIEKGKKLGYFRPEIDSQILAKARINQISSMFEPENSSKSSLNLADEQTVLLDHFLHGIFTEEGRSAYTTLKAIDE</sequence>
<feature type="domain" description="HTH tetR-type" evidence="3">
    <location>
        <begin position="1"/>
        <end position="37"/>
    </location>
</feature>
<reference evidence="5" key="1">
    <citation type="journal article" date="2019" name="Int. J. Syst. Evol. Microbiol.">
        <title>The Global Catalogue of Microorganisms (GCM) 10K type strain sequencing project: providing services to taxonomists for standard genome sequencing and annotation.</title>
        <authorList>
            <consortium name="The Broad Institute Genomics Platform"/>
            <consortium name="The Broad Institute Genome Sequencing Center for Infectious Disease"/>
            <person name="Wu L."/>
            <person name="Ma J."/>
        </authorList>
    </citation>
    <scope>NUCLEOTIDE SEQUENCE [LARGE SCALE GENOMIC DNA]</scope>
    <source>
        <strain evidence="5">JCM 16112</strain>
    </source>
</reference>
<dbReference type="Proteomes" id="UP001500469">
    <property type="component" value="Unassembled WGS sequence"/>
</dbReference>
<dbReference type="SUPFAM" id="SSF48498">
    <property type="entry name" value="Tetracyclin repressor-like, C-terminal domain"/>
    <property type="match status" value="1"/>
</dbReference>
<accession>A0ABP3YH20</accession>
<evidence type="ECO:0000313" key="4">
    <source>
        <dbReference type="EMBL" id="GAA0880655.1"/>
    </source>
</evidence>
<evidence type="ECO:0000313" key="5">
    <source>
        <dbReference type="Proteomes" id="UP001500469"/>
    </source>
</evidence>
<comment type="caution">
    <text evidence="4">The sequence shown here is derived from an EMBL/GenBank/DDBJ whole genome shotgun (WGS) entry which is preliminary data.</text>
</comment>
<evidence type="ECO:0000256" key="2">
    <source>
        <dbReference type="PROSITE-ProRule" id="PRU00335"/>
    </source>
</evidence>
<dbReference type="InterPro" id="IPR036271">
    <property type="entry name" value="Tet_transcr_reg_TetR-rel_C_sf"/>
</dbReference>
<comment type="caution">
    <text evidence="2">Lacks conserved residue(s) required for the propagation of feature annotation.</text>
</comment>
<dbReference type="Gene3D" id="1.10.357.10">
    <property type="entry name" value="Tetracycline Repressor, domain 2"/>
    <property type="match status" value="1"/>
</dbReference>
<dbReference type="Gene3D" id="1.10.10.60">
    <property type="entry name" value="Homeodomain-like"/>
    <property type="match status" value="1"/>
</dbReference>
<organism evidence="4 5">
    <name type="scientific">Algoriphagus jejuensis</name>
    <dbReference type="NCBI Taxonomy" id="419934"/>
    <lineage>
        <taxon>Bacteria</taxon>
        <taxon>Pseudomonadati</taxon>
        <taxon>Bacteroidota</taxon>
        <taxon>Cytophagia</taxon>
        <taxon>Cytophagales</taxon>
        <taxon>Cyclobacteriaceae</taxon>
        <taxon>Algoriphagus</taxon>
    </lineage>
</organism>
<keyword evidence="1 2" id="KW-0238">DNA-binding</keyword>
<keyword evidence="5" id="KW-1185">Reference proteome</keyword>
<dbReference type="PROSITE" id="PS50977">
    <property type="entry name" value="HTH_TETR_2"/>
    <property type="match status" value="1"/>
</dbReference>
<dbReference type="InterPro" id="IPR001647">
    <property type="entry name" value="HTH_TetR"/>
</dbReference>
<dbReference type="SUPFAM" id="SSF46689">
    <property type="entry name" value="Homeodomain-like"/>
    <property type="match status" value="1"/>
</dbReference>
<evidence type="ECO:0000259" key="3">
    <source>
        <dbReference type="PROSITE" id="PS50977"/>
    </source>
</evidence>